<dbReference type="GO" id="GO:0000172">
    <property type="term" value="C:ribonuclease MRP complex"/>
    <property type="evidence" value="ECO:0007669"/>
    <property type="project" value="InterPro"/>
</dbReference>
<feature type="domain" description="Ribonucleases P/MRP subunit Pop8-like" evidence="1">
    <location>
        <begin position="21"/>
        <end position="101"/>
    </location>
</feature>
<accession>A0AA40C6Q4</accession>
<dbReference type="PANTHER" id="PTHR28173">
    <property type="entry name" value="RIBONUCLEASES P/MRP PROTEIN SUBUNIT POP8"/>
    <property type="match status" value="1"/>
</dbReference>
<dbReference type="GO" id="GO:0000171">
    <property type="term" value="F:ribonuclease MRP activity"/>
    <property type="evidence" value="ECO:0007669"/>
    <property type="project" value="TreeGrafter"/>
</dbReference>
<protein>
    <recommendedName>
        <fullName evidence="1">Ribonucleases P/MRP subunit Pop8-like domain-containing protein</fullName>
    </recommendedName>
</protein>
<name>A0AA40C6Q4_9PEZI</name>
<organism evidence="2 3">
    <name type="scientific">Immersiella caudata</name>
    <dbReference type="NCBI Taxonomy" id="314043"/>
    <lineage>
        <taxon>Eukaryota</taxon>
        <taxon>Fungi</taxon>
        <taxon>Dikarya</taxon>
        <taxon>Ascomycota</taxon>
        <taxon>Pezizomycotina</taxon>
        <taxon>Sordariomycetes</taxon>
        <taxon>Sordariomycetidae</taxon>
        <taxon>Sordariales</taxon>
        <taxon>Lasiosphaeriaceae</taxon>
        <taxon>Immersiella</taxon>
    </lineage>
</organism>
<evidence type="ECO:0000259" key="1">
    <source>
        <dbReference type="Pfam" id="PF20976"/>
    </source>
</evidence>
<dbReference type="GO" id="GO:0004526">
    <property type="term" value="F:ribonuclease P activity"/>
    <property type="evidence" value="ECO:0007669"/>
    <property type="project" value="TreeGrafter"/>
</dbReference>
<dbReference type="GO" id="GO:0005655">
    <property type="term" value="C:nucleolar ribonuclease P complex"/>
    <property type="evidence" value="ECO:0007669"/>
    <property type="project" value="InterPro"/>
</dbReference>
<evidence type="ECO:0000313" key="2">
    <source>
        <dbReference type="EMBL" id="KAK0626689.1"/>
    </source>
</evidence>
<dbReference type="Proteomes" id="UP001175000">
    <property type="component" value="Unassembled WGS sequence"/>
</dbReference>
<comment type="caution">
    <text evidence="2">The sequence shown here is derived from an EMBL/GenBank/DDBJ whole genome shotgun (WGS) entry which is preliminary data.</text>
</comment>
<dbReference type="GO" id="GO:0000294">
    <property type="term" value="P:nuclear-transcribed mRNA catabolic process, RNase MRP-dependent"/>
    <property type="evidence" value="ECO:0007669"/>
    <property type="project" value="TreeGrafter"/>
</dbReference>
<dbReference type="GO" id="GO:0034965">
    <property type="term" value="P:intronic box C/D snoRNA processing"/>
    <property type="evidence" value="ECO:0007669"/>
    <property type="project" value="TreeGrafter"/>
</dbReference>
<sequence>METVNPPKARDLATLTIKSPPFAYAHLTSTTSSPAGGSSMALDNPLDALTVRSYCTSALQQFLGATGAAISVDILAVRDENVWVRVPRPDLAAFSAALTAYSGLPRGGGVTTVLRLQACGDWLGSLLGRAEQAELWAS</sequence>
<reference evidence="2" key="1">
    <citation type="submission" date="2023-06" db="EMBL/GenBank/DDBJ databases">
        <title>Genome-scale phylogeny and comparative genomics of the fungal order Sordariales.</title>
        <authorList>
            <consortium name="Lawrence Berkeley National Laboratory"/>
            <person name="Hensen N."/>
            <person name="Bonometti L."/>
            <person name="Westerberg I."/>
            <person name="Brannstrom I.O."/>
            <person name="Guillou S."/>
            <person name="Cros-Aarteil S."/>
            <person name="Calhoun S."/>
            <person name="Haridas S."/>
            <person name="Kuo A."/>
            <person name="Mondo S."/>
            <person name="Pangilinan J."/>
            <person name="Riley R."/>
            <person name="Labutti K."/>
            <person name="Andreopoulos B."/>
            <person name="Lipzen A."/>
            <person name="Chen C."/>
            <person name="Yanf M."/>
            <person name="Daum C."/>
            <person name="Ng V."/>
            <person name="Clum A."/>
            <person name="Steindorff A."/>
            <person name="Ohm R."/>
            <person name="Martin F."/>
            <person name="Silar P."/>
            <person name="Natvig D."/>
            <person name="Lalanne C."/>
            <person name="Gautier V."/>
            <person name="Ament-Velasquez S.L."/>
            <person name="Kruys A."/>
            <person name="Hutchinson M.I."/>
            <person name="Powell A.J."/>
            <person name="Barry K."/>
            <person name="Miller A.N."/>
            <person name="Grigoriev I.V."/>
            <person name="Debuchy R."/>
            <person name="Gladieux P."/>
            <person name="Thoren M.H."/>
            <person name="Johannesson H."/>
        </authorList>
    </citation>
    <scope>NUCLEOTIDE SEQUENCE</scope>
    <source>
        <strain evidence="2">CBS 606.72</strain>
    </source>
</reference>
<gene>
    <name evidence="2" type="ORF">B0T14DRAFT_422953</name>
</gene>
<dbReference type="GO" id="GO:0008033">
    <property type="term" value="P:tRNA processing"/>
    <property type="evidence" value="ECO:0007669"/>
    <property type="project" value="InterPro"/>
</dbReference>
<evidence type="ECO:0000313" key="3">
    <source>
        <dbReference type="Proteomes" id="UP001175000"/>
    </source>
</evidence>
<dbReference type="PANTHER" id="PTHR28173:SF1">
    <property type="entry name" value="RIBONUCLEASES P_MRP PROTEIN SUBUNIT POP8"/>
    <property type="match status" value="1"/>
</dbReference>
<dbReference type="AlphaFoldDB" id="A0AA40C6Q4"/>
<dbReference type="InterPro" id="IPR049128">
    <property type="entry name" value="Pop8-like_dom"/>
</dbReference>
<dbReference type="EMBL" id="JAULSU010000002">
    <property type="protein sequence ID" value="KAK0626689.1"/>
    <property type="molecule type" value="Genomic_DNA"/>
</dbReference>
<dbReference type="Pfam" id="PF20976">
    <property type="entry name" value="Pop8"/>
    <property type="match status" value="1"/>
</dbReference>
<keyword evidence="3" id="KW-1185">Reference proteome</keyword>
<proteinExistence type="predicted"/>
<dbReference type="InterPro" id="IPR020347">
    <property type="entry name" value="Pop8"/>
</dbReference>